<organism evidence="5 6">
    <name type="scientific">Lutispora thermophila DSM 19022</name>
    <dbReference type="NCBI Taxonomy" id="1122184"/>
    <lineage>
        <taxon>Bacteria</taxon>
        <taxon>Bacillati</taxon>
        <taxon>Bacillota</taxon>
        <taxon>Clostridia</taxon>
        <taxon>Lutisporales</taxon>
        <taxon>Lutisporaceae</taxon>
        <taxon>Lutispora</taxon>
    </lineage>
</organism>
<dbReference type="InterPro" id="IPR002880">
    <property type="entry name" value="Pyrv_Fd/Flavodoxin_OxRdtase_N"/>
</dbReference>
<protein>
    <submittedName>
        <fullName evidence="5">2-oxoglutarate ferredoxin oxidoreductase subunit alpha</fullName>
    </submittedName>
</protein>
<feature type="domain" description="Pyruvate flavodoxin/ferredoxin oxidoreductase pyrimidine binding" evidence="3">
    <location>
        <begin position="193"/>
        <end position="429"/>
    </location>
</feature>
<dbReference type="PANTHER" id="PTHR32154">
    <property type="entry name" value="PYRUVATE-FLAVODOXIN OXIDOREDUCTASE-RELATED"/>
    <property type="match status" value="1"/>
</dbReference>
<evidence type="ECO:0000259" key="2">
    <source>
        <dbReference type="Pfam" id="PF01558"/>
    </source>
</evidence>
<dbReference type="InterPro" id="IPR050722">
    <property type="entry name" value="Pyruvate:ferred/Flavod_OxRd"/>
</dbReference>
<evidence type="ECO:0000313" key="6">
    <source>
        <dbReference type="Proteomes" id="UP000184442"/>
    </source>
</evidence>
<evidence type="ECO:0000313" key="5">
    <source>
        <dbReference type="EMBL" id="SHJ31834.1"/>
    </source>
</evidence>
<name>A0A1M6IBK5_9FIRM</name>
<dbReference type="Pfam" id="PF01855">
    <property type="entry name" value="POR_N"/>
    <property type="match status" value="1"/>
</dbReference>
<gene>
    <name evidence="5" type="ORF">SAMN02745176_03175</name>
</gene>
<dbReference type="AlphaFoldDB" id="A0A1M6IBK5"/>
<dbReference type="STRING" id="1122184.SAMN02745176_03175"/>
<dbReference type="OrthoDB" id="9794954at2"/>
<dbReference type="PANTHER" id="PTHR32154:SF20">
    <property type="entry name" value="2-OXOGLUTARATE OXIDOREDUCTASE SUBUNIT KORA"/>
    <property type="match status" value="1"/>
</dbReference>
<dbReference type="SUPFAM" id="SSF52922">
    <property type="entry name" value="TK C-terminal domain-like"/>
    <property type="match status" value="1"/>
</dbReference>
<dbReference type="Proteomes" id="UP000184442">
    <property type="component" value="Unassembled WGS sequence"/>
</dbReference>
<dbReference type="InterPro" id="IPR022367">
    <property type="entry name" value="2-oxoacid/accept_OxRdtase_asu"/>
</dbReference>
<dbReference type="Gene3D" id="3.40.920.10">
    <property type="entry name" value="Pyruvate-ferredoxin oxidoreductase, PFOR, domain III"/>
    <property type="match status" value="1"/>
</dbReference>
<dbReference type="CDD" id="cd07034">
    <property type="entry name" value="TPP_PYR_PFOR_IOR-alpha_like"/>
    <property type="match status" value="1"/>
</dbReference>
<dbReference type="SUPFAM" id="SSF52518">
    <property type="entry name" value="Thiamin diphosphate-binding fold (THDP-binding)"/>
    <property type="match status" value="1"/>
</dbReference>
<proteinExistence type="predicted"/>
<dbReference type="Pfam" id="PF01558">
    <property type="entry name" value="POR"/>
    <property type="match status" value="1"/>
</dbReference>
<feature type="domain" description="Pyruvate:ferredoxin oxidoreductase core" evidence="4">
    <location>
        <begin position="455"/>
        <end position="543"/>
    </location>
</feature>
<dbReference type="Gene3D" id="3.40.50.970">
    <property type="match status" value="1"/>
</dbReference>
<dbReference type="InterPro" id="IPR033412">
    <property type="entry name" value="PFOR_II"/>
</dbReference>
<dbReference type="InterPro" id="IPR009014">
    <property type="entry name" value="Transketo_C/PFOR_II"/>
</dbReference>
<evidence type="ECO:0000259" key="3">
    <source>
        <dbReference type="Pfam" id="PF01855"/>
    </source>
</evidence>
<feature type="domain" description="Pyruvate/ketoisovalerate oxidoreductase catalytic" evidence="2">
    <location>
        <begin position="11"/>
        <end position="165"/>
    </location>
</feature>
<sequence>MEYNILIGGEAGQGIETISDIFEKTLNNMGYYVYSSKDYMSRVKGGHNFTQIRLGDSPIYSHWPYLDLIIALDEMTIKLHQGRLNKKGIILCDSSIEIEDFKTIKVPMMNIAKSLGSPRMANTVALGAVYKIFGLSYERAIEHLNVRFANKLREENIKALKEGYEAASQIFTMPQPSSERNILINGNEACALGAIAAGCAYYSAYPMTPSTTIMKFMTRYAERAGIFVDQAEDEIAAINSAIGASYAGIRAMTGTSGGGFSLMVEALGLAGVTETPLVVANVQRPGPATGLSTRTEQSDLLFVISAAQGEFPRMVIALRNTEDAFYQTTRAFNLAEKYQIPVILLSDEYLSDCKVTTKPYDFDKVTIERYLSDKPENEGLLKRYEFNDTGVSPRIYPSQYENSFVLADSHEHDEYGHISEDIDIRNTMVKKRMKKMELLKEELLEPDYFGSETPELLLIGWGSTYGPLYEAVRLLREDGIEVGALVFGDIWPLPEKKLLEYCNKAKKFINVEQNYTGQLASLIAQQTGIKCHGSVLKYDGRQMDSHFIYKAVKEGDY</sequence>
<dbReference type="NCBIfam" id="TIGR03710">
    <property type="entry name" value="OAFO_sf"/>
    <property type="match status" value="1"/>
</dbReference>
<dbReference type="SUPFAM" id="SSF53323">
    <property type="entry name" value="Pyruvate-ferredoxin oxidoreductase, PFOR, domain III"/>
    <property type="match status" value="1"/>
</dbReference>
<dbReference type="GO" id="GO:0006979">
    <property type="term" value="P:response to oxidative stress"/>
    <property type="evidence" value="ECO:0007669"/>
    <property type="project" value="TreeGrafter"/>
</dbReference>
<reference evidence="5 6" key="1">
    <citation type="submission" date="2016-11" db="EMBL/GenBank/DDBJ databases">
        <authorList>
            <person name="Jaros S."/>
            <person name="Januszkiewicz K."/>
            <person name="Wedrychowicz H."/>
        </authorList>
    </citation>
    <scope>NUCLEOTIDE SEQUENCE [LARGE SCALE GENOMIC DNA]</scope>
    <source>
        <strain evidence="5 6">DSM 19022</strain>
    </source>
</reference>
<dbReference type="Gene3D" id="3.40.50.920">
    <property type="match status" value="1"/>
</dbReference>
<dbReference type="EMBL" id="FQZS01000029">
    <property type="protein sequence ID" value="SHJ31834.1"/>
    <property type="molecule type" value="Genomic_DNA"/>
</dbReference>
<dbReference type="InterPro" id="IPR029061">
    <property type="entry name" value="THDP-binding"/>
</dbReference>
<dbReference type="GO" id="GO:0016903">
    <property type="term" value="F:oxidoreductase activity, acting on the aldehyde or oxo group of donors"/>
    <property type="evidence" value="ECO:0007669"/>
    <property type="project" value="InterPro"/>
</dbReference>
<dbReference type="InterPro" id="IPR002869">
    <property type="entry name" value="Pyrv_flavodox_OxRed_cen"/>
</dbReference>
<dbReference type="FunFam" id="3.40.50.970:FF:000022">
    <property type="entry name" value="2-oxoglutarate ferredoxin oxidoreductase alpha subunit"/>
    <property type="match status" value="1"/>
</dbReference>
<keyword evidence="1" id="KW-0560">Oxidoreductase</keyword>
<dbReference type="Pfam" id="PF17147">
    <property type="entry name" value="PFOR_II"/>
    <property type="match status" value="1"/>
</dbReference>
<accession>A0A1M6IBK5</accession>
<dbReference type="InterPro" id="IPR019752">
    <property type="entry name" value="Pyrv/ketoisovalerate_OxRed_cat"/>
</dbReference>
<dbReference type="RefSeq" id="WP_073027442.1">
    <property type="nucleotide sequence ID" value="NZ_FQZS01000029.1"/>
</dbReference>
<evidence type="ECO:0000256" key="1">
    <source>
        <dbReference type="ARBA" id="ARBA00023002"/>
    </source>
</evidence>
<keyword evidence="6" id="KW-1185">Reference proteome</keyword>
<evidence type="ECO:0000259" key="4">
    <source>
        <dbReference type="Pfam" id="PF17147"/>
    </source>
</evidence>